<keyword evidence="2" id="KW-0418">Kinase</keyword>
<dbReference type="PANTHER" id="PTHR18964:SF169">
    <property type="entry name" value="N-ACETYLMANNOSAMINE KINASE"/>
    <property type="match status" value="1"/>
</dbReference>
<reference evidence="2 3" key="1">
    <citation type="submission" date="2017-11" db="EMBL/GenBank/DDBJ databases">
        <title>Genomic Encyclopedia of Archaeal and Bacterial Type Strains, Phase II (KMG-II): From Individual Species to Whole Genera.</title>
        <authorList>
            <person name="Goeker M."/>
        </authorList>
    </citation>
    <scope>NUCLEOTIDE SEQUENCE [LARGE SCALE GENOMIC DNA]</scope>
    <source>
        <strain evidence="2 3">DSM 22413</strain>
    </source>
</reference>
<evidence type="ECO:0000313" key="2">
    <source>
        <dbReference type="EMBL" id="PJI94534.1"/>
    </source>
</evidence>
<dbReference type="GO" id="GO:0016301">
    <property type="term" value="F:kinase activity"/>
    <property type="evidence" value="ECO:0007669"/>
    <property type="project" value="UniProtKB-KW"/>
</dbReference>
<dbReference type="InterPro" id="IPR043129">
    <property type="entry name" value="ATPase_NBD"/>
</dbReference>
<gene>
    <name evidence="2" type="ORF">CLV34_0377</name>
</gene>
<organism evidence="2 3">
    <name type="scientific">Luteimicrobium subarcticum</name>
    <dbReference type="NCBI Taxonomy" id="620910"/>
    <lineage>
        <taxon>Bacteria</taxon>
        <taxon>Bacillati</taxon>
        <taxon>Actinomycetota</taxon>
        <taxon>Actinomycetes</taxon>
        <taxon>Micrococcales</taxon>
        <taxon>Luteimicrobium</taxon>
    </lineage>
</organism>
<evidence type="ECO:0000256" key="1">
    <source>
        <dbReference type="ARBA" id="ARBA00006479"/>
    </source>
</evidence>
<dbReference type="EMBL" id="PGTZ01000006">
    <property type="protein sequence ID" value="PJI94534.1"/>
    <property type="molecule type" value="Genomic_DNA"/>
</dbReference>
<dbReference type="RefSeq" id="WP_245858892.1">
    <property type="nucleotide sequence ID" value="NZ_PGTZ01000006.1"/>
</dbReference>
<comment type="caution">
    <text evidence="2">The sequence shown here is derived from an EMBL/GenBank/DDBJ whole genome shotgun (WGS) entry which is preliminary data.</text>
</comment>
<accession>A0A2M8WUE8</accession>
<proteinExistence type="inferred from homology"/>
<dbReference type="SUPFAM" id="SSF53067">
    <property type="entry name" value="Actin-like ATPase domain"/>
    <property type="match status" value="1"/>
</dbReference>
<dbReference type="Gene3D" id="3.30.420.40">
    <property type="match status" value="2"/>
</dbReference>
<dbReference type="AlphaFoldDB" id="A0A2M8WUE8"/>
<sequence>MTNSASIETLDTEAGDPGTTTFAVGLDIGGTKVLGVLLDADGTVLRSVRLPTVRGGDGVVRSATDVVQQLASDAGIGVTAIGSVGVGVPGLVDPLTGSVNHAVNLGIPGESFPLAARITDELCGPTVSVDNDLNVAALGASYALGPGSDDLAYLALGTGMAAGIVINGELRRGASGAAGEVGHIPIRPDGPVCACGQRGCVELYASGSGLARRWPSSGDVPAPLEIFAAAAAGDELAREIRADFGAALADVVRIITLSYDVERVVIGGGVTGLGPQLLELLREHLEVQARSSAFLASLKIGDRVSLAPNDVPIAAVGAALAGLRKD</sequence>
<name>A0A2M8WUE8_9MICO</name>
<dbReference type="Proteomes" id="UP000231586">
    <property type="component" value="Unassembled WGS sequence"/>
</dbReference>
<dbReference type="Pfam" id="PF00480">
    <property type="entry name" value="ROK"/>
    <property type="match status" value="1"/>
</dbReference>
<protein>
    <submittedName>
        <fullName evidence="2">Putative NBD/HSP70 family sugar kinase</fullName>
    </submittedName>
</protein>
<dbReference type="InterPro" id="IPR000600">
    <property type="entry name" value="ROK"/>
</dbReference>
<dbReference type="PANTHER" id="PTHR18964">
    <property type="entry name" value="ROK (REPRESSOR, ORF, KINASE) FAMILY"/>
    <property type="match status" value="1"/>
</dbReference>
<keyword evidence="3" id="KW-1185">Reference proteome</keyword>
<keyword evidence="2" id="KW-0808">Transferase</keyword>
<comment type="similarity">
    <text evidence="1">Belongs to the ROK (NagC/XylR) family.</text>
</comment>
<evidence type="ECO:0000313" key="3">
    <source>
        <dbReference type="Proteomes" id="UP000231586"/>
    </source>
</evidence>